<feature type="domain" description="SWEET-like" evidence="12">
    <location>
        <begin position="533"/>
        <end position="763"/>
    </location>
</feature>
<feature type="domain" description="DUF2921" evidence="13">
    <location>
        <begin position="152"/>
        <end position="304"/>
    </location>
</feature>
<dbReference type="EC" id="2.3.2.27" evidence="4"/>
<dbReference type="Proteomes" id="UP001632038">
    <property type="component" value="Unassembled WGS sequence"/>
</dbReference>
<dbReference type="PANTHER" id="PTHR33389:SF22">
    <property type="entry name" value="FAMILY PROTEIN, PUTATIVE (DUF2921)-RELATED"/>
    <property type="match status" value="1"/>
</dbReference>
<feature type="transmembrane region" description="Helical" evidence="11">
    <location>
        <begin position="570"/>
        <end position="593"/>
    </location>
</feature>
<feature type="domain" description="DUF2921" evidence="13">
    <location>
        <begin position="335"/>
        <end position="477"/>
    </location>
</feature>
<evidence type="ECO:0000256" key="8">
    <source>
        <dbReference type="ARBA" id="ARBA00022989"/>
    </source>
</evidence>
<reference evidence="15" key="1">
    <citation type="journal article" date="2024" name="IScience">
        <title>Strigolactones Initiate the Formation of Haustorium-like Structures in Castilleja.</title>
        <authorList>
            <person name="Buerger M."/>
            <person name="Peterson D."/>
            <person name="Chory J."/>
        </authorList>
    </citation>
    <scope>NUCLEOTIDE SEQUENCE [LARGE SCALE GENOMIC DNA]</scope>
</reference>
<evidence type="ECO:0000256" key="11">
    <source>
        <dbReference type="SAM" id="Phobius"/>
    </source>
</evidence>
<sequence>MIASLRDSSHFHSRRSSFSFSPSPPPLISTTPTTATTSYGNNDICVIPTSLQLWTEKAYKTQKNDVFQIKLLLRLFGMGSSSIEFSLSGVWDSVSGKLCLVGPGLVNGTLESLDSNQETDFDLKPLSILGVNLGKGNYELIDKESESNDFRTRGKCRHIGPAQNFELEYMSDCNRVNCDFLGRGDNYNNSILPSVMYMNRVECLEDNTMRFLLEFEDYGENELHLPFIPNTALITEGKWDAKQKRLNMVGCRIFSDLDEGFVGNCSIRLSLRFPANWNLIDRSIIVGEMWSSKSINETGYFGRVMLSRKRNNDIRAPSVRYDYTELDKSKTLSPCAHKIIPKGERKLYPKPLSPSMRFDLFASNKKVSRLSGESSPVFVGSQGYMLPSLPGMQQQNLRNLLTVSYALSVGTTHDFKLSSEHKKIQSFDISAEGFYDSESGHVYMIGCMQIGPPRVRMGRNLSLDCEIVVDIQYHPVNVFSDDDMLFLTVILNPNEEEVVNGTIKSTREKSDDLYFEPFEFTSRSIYQNQAKDTESIWRIDLEITMVLISNTLSCVFVGFQLLHVKRHPNVLPLISVVMLVVLTLGHLIPLLLNFEGTVNFYFGVDEWLEVNEVLVRVITMIAFLLDFHLLQMAWSSRSADKGQKNLWTPDKKVLYPSAPLYISFLLIAWLVHLSRKLHKKPSLLDDMKLYGGLILDGFLLPQILFNISSDSKEKVIAPFYVETSVARLLPHVFGYIYANPRLDYNSEIFIWVWGFLFVVLIYLPATVWRAMPYTKEILAKLDVRESDWLKLVFLI</sequence>
<evidence type="ECO:0000256" key="2">
    <source>
        <dbReference type="ARBA" id="ARBA00004127"/>
    </source>
</evidence>
<evidence type="ECO:0000256" key="6">
    <source>
        <dbReference type="ARBA" id="ARBA00022692"/>
    </source>
</evidence>
<dbReference type="InterPro" id="IPR021319">
    <property type="entry name" value="DUF2921"/>
</dbReference>
<comment type="catalytic activity">
    <reaction evidence="1">
        <text>S-ubiquitinyl-[E2 ubiquitin-conjugating enzyme]-L-cysteine + [acceptor protein]-L-lysine = [E2 ubiquitin-conjugating enzyme]-L-cysteine + N(6)-ubiquitinyl-[acceptor protein]-L-lysine.</text>
        <dbReference type="EC" id="2.3.2.27"/>
    </reaction>
</comment>
<dbReference type="AlphaFoldDB" id="A0ABD3CD09"/>
<comment type="subcellular location">
    <subcellularLocation>
        <location evidence="2">Endomembrane system</location>
        <topology evidence="2">Multi-pass membrane protein</topology>
    </subcellularLocation>
</comment>
<keyword evidence="6 11" id="KW-0812">Transmembrane</keyword>
<feature type="transmembrane region" description="Helical" evidence="11">
    <location>
        <begin position="689"/>
        <end position="707"/>
    </location>
</feature>
<evidence type="ECO:0000259" key="12">
    <source>
        <dbReference type="Pfam" id="PF11145"/>
    </source>
</evidence>
<dbReference type="GO" id="GO:0012505">
    <property type="term" value="C:endomembrane system"/>
    <property type="evidence" value="ECO:0007669"/>
    <property type="project" value="UniProtKB-SubCell"/>
</dbReference>
<organism evidence="14 15">
    <name type="scientific">Castilleja foliolosa</name>
    <dbReference type="NCBI Taxonomy" id="1961234"/>
    <lineage>
        <taxon>Eukaryota</taxon>
        <taxon>Viridiplantae</taxon>
        <taxon>Streptophyta</taxon>
        <taxon>Embryophyta</taxon>
        <taxon>Tracheophyta</taxon>
        <taxon>Spermatophyta</taxon>
        <taxon>Magnoliopsida</taxon>
        <taxon>eudicotyledons</taxon>
        <taxon>Gunneridae</taxon>
        <taxon>Pentapetalae</taxon>
        <taxon>asterids</taxon>
        <taxon>lamiids</taxon>
        <taxon>Lamiales</taxon>
        <taxon>Orobanchaceae</taxon>
        <taxon>Pedicularideae</taxon>
        <taxon>Castillejinae</taxon>
        <taxon>Castilleja</taxon>
    </lineage>
</organism>
<feature type="transmembrane region" description="Helical" evidence="11">
    <location>
        <begin position="653"/>
        <end position="674"/>
    </location>
</feature>
<evidence type="ECO:0000256" key="10">
    <source>
        <dbReference type="SAM" id="MobiDB-lite"/>
    </source>
</evidence>
<comment type="pathway">
    <text evidence="3">Protein modification; protein ubiquitination.</text>
</comment>
<keyword evidence="9 11" id="KW-0472">Membrane</keyword>
<keyword evidence="8 11" id="KW-1133">Transmembrane helix</keyword>
<evidence type="ECO:0000313" key="14">
    <source>
        <dbReference type="EMBL" id="KAL3627770.1"/>
    </source>
</evidence>
<evidence type="ECO:0000256" key="1">
    <source>
        <dbReference type="ARBA" id="ARBA00000900"/>
    </source>
</evidence>
<feature type="transmembrane region" description="Helical" evidence="11">
    <location>
        <begin position="543"/>
        <end position="563"/>
    </location>
</feature>
<keyword evidence="15" id="KW-1185">Reference proteome</keyword>
<accession>A0ABD3CD09</accession>
<evidence type="ECO:0000256" key="7">
    <source>
        <dbReference type="ARBA" id="ARBA00022786"/>
    </source>
</evidence>
<dbReference type="GO" id="GO:0061630">
    <property type="term" value="F:ubiquitin protein ligase activity"/>
    <property type="evidence" value="ECO:0007669"/>
    <property type="project" value="UniProtKB-EC"/>
</dbReference>
<proteinExistence type="predicted"/>
<name>A0ABD3CD09_9LAMI</name>
<feature type="transmembrane region" description="Helical" evidence="11">
    <location>
        <begin position="613"/>
        <end position="632"/>
    </location>
</feature>
<dbReference type="EMBL" id="JAVIJP010000039">
    <property type="protein sequence ID" value="KAL3627770.1"/>
    <property type="molecule type" value="Genomic_DNA"/>
</dbReference>
<keyword evidence="5" id="KW-0808">Transferase</keyword>
<dbReference type="InterPro" id="IPR057425">
    <property type="entry name" value="DUF2921_N"/>
</dbReference>
<feature type="region of interest" description="Disordered" evidence="10">
    <location>
        <begin position="1"/>
        <end position="35"/>
    </location>
</feature>
<evidence type="ECO:0000256" key="9">
    <source>
        <dbReference type="ARBA" id="ARBA00023136"/>
    </source>
</evidence>
<protein>
    <recommendedName>
        <fullName evidence="4">RING-type E3 ubiquitin transferase</fullName>
        <ecNumber evidence="4">2.3.2.27</ecNumber>
    </recommendedName>
</protein>
<feature type="transmembrane region" description="Helical" evidence="11">
    <location>
        <begin position="750"/>
        <end position="771"/>
    </location>
</feature>
<evidence type="ECO:0000256" key="3">
    <source>
        <dbReference type="ARBA" id="ARBA00004906"/>
    </source>
</evidence>
<dbReference type="Pfam" id="PF11145">
    <property type="entry name" value="DUF2921"/>
    <property type="match status" value="1"/>
</dbReference>
<gene>
    <name evidence="14" type="ORF">CASFOL_029133</name>
</gene>
<feature type="transmembrane region" description="Helical" evidence="11">
    <location>
        <begin position="719"/>
        <end position="738"/>
    </location>
</feature>
<comment type="caution">
    <text evidence="14">The sequence shown here is derived from an EMBL/GenBank/DDBJ whole genome shotgun (WGS) entry which is preliminary data.</text>
</comment>
<keyword evidence="7" id="KW-0833">Ubl conjugation pathway</keyword>
<evidence type="ECO:0000313" key="15">
    <source>
        <dbReference type="Proteomes" id="UP001632038"/>
    </source>
</evidence>
<evidence type="ECO:0000256" key="5">
    <source>
        <dbReference type="ARBA" id="ARBA00022679"/>
    </source>
</evidence>
<dbReference type="PANTHER" id="PTHR33389">
    <property type="entry name" value="FAMILY PROTEIN, PUTATIVE (DUF2921)-RELATED"/>
    <property type="match status" value="1"/>
</dbReference>
<dbReference type="Pfam" id="PF25333">
    <property type="entry name" value="DUF2921_N"/>
    <property type="match status" value="2"/>
</dbReference>
<evidence type="ECO:0000256" key="4">
    <source>
        <dbReference type="ARBA" id="ARBA00012483"/>
    </source>
</evidence>
<evidence type="ECO:0000259" key="13">
    <source>
        <dbReference type="Pfam" id="PF25333"/>
    </source>
</evidence>